<dbReference type="Proteomes" id="UP001144372">
    <property type="component" value="Unassembled WGS sequence"/>
</dbReference>
<dbReference type="PANTHER" id="PTHR43592">
    <property type="entry name" value="CAAX AMINO TERMINAL PROTEASE"/>
    <property type="match status" value="1"/>
</dbReference>
<evidence type="ECO:0000313" key="4">
    <source>
        <dbReference type="Proteomes" id="UP001144372"/>
    </source>
</evidence>
<evidence type="ECO:0000259" key="2">
    <source>
        <dbReference type="Pfam" id="PF02517"/>
    </source>
</evidence>
<dbReference type="GO" id="GO:0004175">
    <property type="term" value="F:endopeptidase activity"/>
    <property type="evidence" value="ECO:0007669"/>
    <property type="project" value="UniProtKB-ARBA"/>
</dbReference>
<reference evidence="3" key="1">
    <citation type="submission" date="2022-12" db="EMBL/GenBank/DDBJ databases">
        <title>Reference genome sequencing for broad-spectrum identification of bacterial and archaeal isolates by mass spectrometry.</title>
        <authorList>
            <person name="Sekiguchi Y."/>
            <person name="Tourlousse D.M."/>
        </authorList>
    </citation>
    <scope>NUCLEOTIDE SEQUENCE</scope>
    <source>
        <strain evidence="3">ASRB1</strain>
    </source>
</reference>
<dbReference type="NCBIfam" id="TIGR03008">
    <property type="entry name" value="pepcterm_CAAX"/>
    <property type="match status" value="1"/>
</dbReference>
<dbReference type="InterPro" id="IPR003675">
    <property type="entry name" value="Rce1/LyrA-like_dom"/>
</dbReference>
<dbReference type="Pfam" id="PF02517">
    <property type="entry name" value="Rce1-like"/>
    <property type="match status" value="1"/>
</dbReference>
<feature type="transmembrane region" description="Helical" evidence="1">
    <location>
        <begin position="104"/>
        <end position="121"/>
    </location>
</feature>
<evidence type="ECO:0000256" key="1">
    <source>
        <dbReference type="SAM" id="Phobius"/>
    </source>
</evidence>
<proteinExistence type="predicted"/>
<feature type="transmembrane region" description="Helical" evidence="1">
    <location>
        <begin position="81"/>
        <end position="98"/>
    </location>
</feature>
<accession>A0A9W6FR80</accession>
<feature type="domain" description="CAAX prenyl protease 2/Lysostaphin resistance protein A-like" evidence="2">
    <location>
        <begin position="46"/>
        <end position="137"/>
    </location>
</feature>
<feature type="transmembrane region" description="Helical" evidence="1">
    <location>
        <begin position="41"/>
        <end position="60"/>
    </location>
</feature>
<feature type="transmembrane region" description="Helical" evidence="1">
    <location>
        <begin position="133"/>
        <end position="151"/>
    </location>
</feature>
<keyword evidence="1" id="KW-1133">Transmembrane helix</keyword>
<protein>
    <recommendedName>
        <fullName evidence="2">CAAX prenyl protease 2/Lysostaphin resistance protein A-like domain-containing protein</fullName>
    </recommendedName>
</protein>
<dbReference type="GO" id="GO:0080120">
    <property type="term" value="P:CAAX-box protein maturation"/>
    <property type="evidence" value="ECO:0007669"/>
    <property type="project" value="UniProtKB-ARBA"/>
</dbReference>
<evidence type="ECO:0000313" key="3">
    <source>
        <dbReference type="EMBL" id="GLI33272.1"/>
    </source>
</evidence>
<dbReference type="EMBL" id="BSDR01000001">
    <property type="protein sequence ID" value="GLI33272.1"/>
    <property type="molecule type" value="Genomic_DNA"/>
</dbReference>
<dbReference type="InterPro" id="IPR014346">
    <property type="entry name" value="Prenyl_protease-related"/>
</dbReference>
<name>A0A9W6FR80_9BACT</name>
<sequence>MKCQQNLATGVLVFVMWINVDYSFGAEGKGFDPTLLKGDMARALSIAVRLLGAVVIVPIMEELFWRSFLIRYITDKQFDTIPIGFFSWPSFVISSILFGLEHHLIIAGILGGLAYNLLLYGTKSISQCILSHGVTNLCLGIYVLSTGQWRFW</sequence>
<dbReference type="PANTHER" id="PTHR43592:SF15">
    <property type="entry name" value="CAAX AMINO TERMINAL PROTEASE FAMILY PROTEIN"/>
    <property type="match status" value="1"/>
</dbReference>
<keyword evidence="4" id="KW-1185">Reference proteome</keyword>
<organism evidence="3 4">
    <name type="scientific">Desulforhabdus amnigena</name>
    <dbReference type="NCBI Taxonomy" id="40218"/>
    <lineage>
        <taxon>Bacteria</taxon>
        <taxon>Pseudomonadati</taxon>
        <taxon>Thermodesulfobacteriota</taxon>
        <taxon>Syntrophobacteria</taxon>
        <taxon>Syntrophobacterales</taxon>
        <taxon>Syntrophobacteraceae</taxon>
        <taxon>Desulforhabdus</taxon>
    </lineage>
</organism>
<dbReference type="AlphaFoldDB" id="A0A9W6FR80"/>
<gene>
    <name evidence="3" type="ORF">DAMNIGENAA_07050</name>
</gene>
<keyword evidence="1" id="KW-0472">Membrane</keyword>
<comment type="caution">
    <text evidence="3">The sequence shown here is derived from an EMBL/GenBank/DDBJ whole genome shotgun (WGS) entry which is preliminary data.</text>
</comment>
<keyword evidence="1" id="KW-0812">Transmembrane</keyword>